<evidence type="ECO:0000313" key="3">
    <source>
        <dbReference type="EMBL" id="MBL4936927.1"/>
    </source>
</evidence>
<dbReference type="Pfam" id="PF14285">
    <property type="entry name" value="DUF4367"/>
    <property type="match status" value="2"/>
</dbReference>
<protein>
    <submittedName>
        <fullName evidence="3">DUF4367 domain-containing protein</fullName>
    </submittedName>
</protein>
<feature type="transmembrane region" description="Helical" evidence="1">
    <location>
        <begin position="57"/>
        <end position="78"/>
    </location>
</feature>
<keyword evidence="1" id="KW-0812">Transmembrane</keyword>
<keyword evidence="1" id="KW-1133">Transmembrane helix</keyword>
<dbReference type="PANTHER" id="PTHR37507:SF2">
    <property type="entry name" value="SPORULATION PROTEIN YDCC"/>
    <property type="match status" value="1"/>
</dbReference>
<dbReference type="PANTHER" id="PTHR37507">
    <property type="entry name" value="SPORULATION PROTEIN YDCC"/>
    <property type="match status" value="1"/>
</dbReference>
<gene>
    <name evidence="3" type="ORF">JK636_14330</name>
</gene>
<feature type="domain" description="DUF4367" evidence="2">
    <location>
        <begin position="148"/>
        <end position="255"/>
    </location>
</feature>
<dbReference type="InterPro" id="IPR025377">
    <property type="entry name" value="DUF4367"/>
</dbReference>
<name>A0ABS1TCU0_9CLOT</name>
<proteinExistence type="predicted"/>
<accession>A0ABS1TCU0</accession>
<dbReference type="EMBL" id="JAESWC010000009">
    <property type="protein sequence ID" value="MBL4936927.1"/>
    <property type="molecule type" value="Genomic_DNA"/>
</dbReference>
<comment type="caution">
    <text evidence="3">The sequence shown here is derived from an EMBL/GenBank/DDBJ whole genome shotgun (WGS) entry which is preliminary data.</text>
</comment>
<evidence type="ECO:0000259" key="2">
    <source>
        <dbReference type="Pfam" id="PF14285"/>
    </source>
</evidence>
<dbReference type="InterPro" id="IPR052944">
    <property type="entry name" value="Sporulation_related"/>
</dbReference>
<evidence type="ECO:0000256" key="1">
    <source>
        <dbReference type="SAM" id="Phobius"/>
    </source>
</evidence>
<dbReference type="Proteomes" id="UP000632377">
    <property type="component" value="Unassembled WGS sequence"/>
</dbReference>
<organism evidence="3 4">
    <name type="scientific">Clostridium rhizosphaerae</name>
    <dbReference type="NCBI Taxonomy" id="2803861"/>
    <lineage>
        <taxon>Bacteria</taxon>
        <taxon>Bacillati</taxon>
        <taxon>Bacillota</taxon>
        <taxon>Clostridia</taxon>
        <taxon>Eubacteriales</taxon>
        <taxon>Clostridiaceae</taxon>
        <taxon>Clostridium</taxon>
    </lineage>
</organism>
<keyword evidence="4" id="KW-1185">Reference proteome</keyword>
<evidence type="ECO:0000313" key="4">
    <source>
        <dbReference type="Proteomes" id="UP000632377"/>
    </source>
</evidence>
<reference evidence="3 4" key="1">
    <citation type="submission" date="2021-01" db="EMBL/GenBank/DDBJ databases">
        <title>Genome public.</title>
        <authorList>
            <person name="Liu C."/>
            <person name="Sun Q."/>
        </authorList>
    </citation>
    <scope>NUCLEOTIDE SEQUENCE [LARGE SCALE GENOMIC DNA]</scope>
    <source>
        <strain evidence="3 4">YIM B02515</strain>
    </source>
</reference>
<keyword evidence="1" id="KW-0472">Membrane</keyword>
<dbReference type="RefSeq" id="WP_202749684.1">
    <property type="nucleotide sequence ID" value="NZ_JAESWC010000009.1"/>
</dbReference>
<feature type="domain" description="DUF4367" evidence="2">
    <location>
        <begin position="287"/>
        <end position="403"/>
    </location>
</feature>
<sequence>MNIDDLINVSLKDKSERFNISEEKYDMMLQYIETEAKAKKCKFTMLNKFKKIFSKPYLGYLAEVVILIIIFFFIPLAVKNYKDINQTVVQNNTTLQLQQKNYSYDFIKELRGIVQRYDNASLRQDITTKEFTDINEVKEKVPFNIQCPNFLPDGYKFKDGSMRTESTSFFTMYSVIMNYSKSDMENVFIVENSDTGKENLDGWEKISINGIDAWIRVPESPKPNIQIVLWNGGKYYNFISDCTGRDNLIKIACSIDYSKDINPKETVCYTEDMSQIKEKLPFEIKLPKYMSEGYKQNRTMLSLKTVDKESLYFITTVYSKDIKENIEVSQVNETVNPDTVLEKYKDEINKLEKLDLNGIDAWVYESRGDSKKYEIIFSKYGRYFMVSGDKQHRDELINVAKSI</sequence>